<proteinExistence type="predicted"/>
<organism evidence="1 2">
    <name type="scientific">Prunus armeniaca</name>
    <name type="common">Apricot</name>
    <name type="synonym">Armeniaca vulgaris</name>
    <dbReference type="NCBI Taxonomy" id="36596"/>
    <lineage>
        <taxon>Eukaryota</taxon>
        <taxon>Viridiplantae</taxon>
        <taxon>Streptophyta</taxon>
        <taxon>Embryophyta</taxon>
        <taxon>Tracheophyta</taxon>
        <taxon>Spermatophyta</taxon>
        <taxon>Magnoliopsida</taxon>
        <taxon>eudicotyledons</taxon>
        <taxon>Gunneridae</taxon>
        <taxon>Pentapetalae</taxon>
        <taxon>rosids</taxon>
        <taxon>fabids</taxon>
        <taxon>Rosales</taxon>
        <taxon>Rosaceae</taxon>
        <taxon>Amygdaloideae</taxon>
        <taxon>Amygdaleae</taxon>
        <taxon>Prunus</taxon>
    </lineage>
</organism>
<evidence type="ECO:0000313" key="2">
    <source>
        <dbReference type="Proteomes" id="UP000507222"/>
    </source>
</evidence>
<dbReference type="Proteomes" id="UP000507222">
    <property type="component" value="Unassembled WGS sequence"/>
</dbReference>
<dbReference type="EMBL" id="CAEKDK010000003">
    <property type="protein sequence ID" value="CAB4273992.1"/>
    <property type="molecule type" value="Genomic_DNA"/>
</dbReference>
<protein>
    <submittedName>
        <fullName evidence="1">Uncharacterized protein</fullName>
    </submittedName>
</protein>
<name>A0A6J5UDL7_PRUAR</name>
<gene>
    <name evidence="1" type="ORF">CURHAP_LOCUS22262</name>
</gene>
<dbReference type="AlphaFoldDB" id="A0A6J5UDL7"/>
<evidence type="ECO:0000313" key="1">
    <source>
        <dbReference type="EMBL" id="CAB4273992.1"/>
    </source>
</evidence>
<accession>A0A6J5UDL7</accession>
<sequence>MGASILYEEQTRKANCSHYAFLVDKDWFERSSSAEAVKSRSHVPVVLEWNIINSTSSFALFGSYVTENFDLYYNNTNYIIIIIRLHPSALWIPTIAQRFLVTAQKALKEIPIFFKLVKKLLSL</sequence>
<reference evidence="1 2" key="1">
    <citation type="submission" date="2020-05" db="EMBL/GenBank/DDBJ databases">
        <authorList>
            <person name="Campoy J."/>
            <person name="Schneeberger K."/>
            <person name="Spophaly S."/>
        </authorList>
    </citation>
    <scope>NUCLEOTIDE SEQUENCE [LARGE SCALE GENOMIC DNA]</scope>
    <source>
        <strain evidence="1">PruArmRojPasFocal</strain>
    </source>
</reference>